<dbReference type="AlphaFoldDB" id="A0A7X0RS46"/>
<dbReference type="Pfam" id="PF18576">
    <property type="entry name" value="HTH_52"/>
    <property type="match status" value="1"/>
</dbReference>
<dbReference type="Proteomes" id="UP000547209">
    <property type="component" value="Unassembled WGS sequence"/>
</dbReference>
<evidence type="ECO:0000259" key="2">
    <source>
        <dbReference type="Pfam" id="PF18576"/>
    </source>
</evidence>
<dbReference type="InterPro" id="IPR054515">
    <property type="entry name" value="YgxA-like_substrate-bd"/>
</dbReference>
<evidence type="ECO:0000313" key="5">
    <source>
        <dbReference type="Proteomes" id="UP000547209"/>
    </source>
</evidence>
<dbReference type="EMBL" id="JACJVP010000029">
    <property type="protein sequence ID" value="MBB6672662.1"/>
    <property type="molecule type" value="Genomic_DNA"/>
</dbReference>
<keyword evidence="5" id="KW-1185">Reference proteome</keyword>
<dbReference type="InterPro" id="IPR036388">
    <property type="entry name" value="WH-like_DNA-bd_sf"/>
</dbReference>
<evidence type="ECO:0000259" key="3">
    <source>
        <dbReference type="Pfam" id="PF22339"/>
    </source>
</evidence>
<dbReference type="Gene3D" id="1.10.10.10">
    <property type="entry name" value="Winged helix-like DNA-binding domain superfamily/Winged helix DNA-binding domain"/>
    <property type="match status" value="1"/>
</dbReference>
<protein>
    <recommendedName>
        <fullName evidence="6">Nucleotidyltransferase-like domain-containing protein</fullName>
    </recommendedName>
</protein>
<organism evidence="4 5">
    <name type="scientific">Cohnella nanjingensis</name>
    <dbReference type="NCBI Taxonomy" id="1387779"/>
    <lineage>
        <taxon>Bacteria</taxon>
        <taxon>Bacillati</taxon>
        <taxon>Bacillota</taxon>
        <taxon>Bacilli</taxon>
        <taxon>Bacillales</taxon>
        <taxon>Paenibacillaceae</taxon>
        <taxon>Cohnella</taxon>
    </lineage>
</organism>
<feature type="domain" description="YgxA-like helix-turn-helix" evidence="2">
    <location>
        <begin position="292"/>
        <end position="346"/>
    </location>
</feature>
<evidence type="ECO:0000259" key="1">
    <source>
        <dbReference type="Pfam" id="PF14540"/>
    </source>
</evidence>
<evidence type="ECO:0008006" key="6">
    <source>
        <dbReference type="Google" id="ProtNLM"/>
    </source>
</evidence>
<feature type="domain" description="YgxA-like substrate binding" evidence="3">
    <location>
        <begin position="186"/>
        <end position="283"/>
    </location>
</feature>
<dbReference type="InterPro" id="IPR029348">
    <property type="entry name" value="NTF-like"/>
</dbReference>
<dbReference type="Pfam" id="PF14540">
    <property type="entry name" value="NTF-like"/>
    <property type="match status" value="1"/>
</dbReference>
<accession>A0A7X0RS46</accession>
<feature type="domain" description="Nucleotidyltransferase-like" evidence="1">
    <location>
        <begin position="80"/>
        <end position="182"/>
    </location>
</feature>
<reference evidence="4 5" key="1">
    <citation type="submission" date="2020-08" db="EMBL/GenBank/DDBJ databases">
        <title>Cohnella phylogeny.</title>
        <authorList>
            <person name="Dunlap C."/>
        </authorList>
    </citation>
    <scope>NUCLEOTIDE SEQUENCE [LARGE SCALE GENOMIC DNA]</scope>
    <source>
        <strain evidence="4 5">DSM 28246</strain>
    </source>
</reference>
<evidence type="ECO:0000313" key="4">
    <source>
        <dbReference type="EMBL" id="MBB6672662.1"/>
    </source>
</evidence>
<dbReference type="InterPro" id="IPR043519">
    <property type="entry name" value="NT_sf"/>
</dbReference>
<name>A0A7X0RS46_9BACL</name>
<dbReference type="Pfam" id="PF22339">
    <property type="entry name" value="YgxA-like_sub_bind"/>
    <property type="match status" value="1"/>
</dbReference>
<dbReference type="InterPro" id="IPR041143">
    <property type="entry name" value="YgxA_HTH"/>
</dbReference>
<gene>
    <name evidence="4" type="ORF">H7C19_18430</name>
</gene>
<dbReference type="Gene3D" id="3.30.460.10">
    <property type="entry name" value="Beta Polymerase, domain 2"/>
    <property type="match status" value="1"/>
</dbReference>
<sequence>MVEILLALIFISSCSCHLNRLFGRKPEPDVEIHISLLFQLADTIIAHKWQASHSEPDKVVNIVRRLDEKGLFYTDLFGHDEALIGLMLIKNLYAYQTLIDGMDRLVLAVYDHLPDASAEAEHWMWEDTRIQVRRVTPERLDAAIVRGEQRGIIQWLVQGEVLFDKAGYLERTKRRLDEWPAEMKEQKLLCEYSRYLRTYLHAKQDLKDGQVMDAYTNILASLNYWAHIALIEDGMHPELTVWEQMRRVNPGIYKLYEELTASQETLEQRVHLVLLAVEFSVLTKMKSSCALLTRILADRQQPWSVSELQRHSQLAGLSLDLSLMLQKLAMRGYIREVAKPVRQLGVNRLELRYAALLGE</sequence>
<dbReference type="Gene3D" id="1.20.120.330">
    <property type="entry name" value="Nucleotidyltransferases domain 2"/>
    <property type="match status" value="1"/>
</dbReference>
<proteinExistence type="predicted"/>
<comment type="caution">
    <text evidence="4">The sequence shown here is derived from an EMBL/GenBank/DDBJ whole genome shotgun (WGS) entry which is preliminary data.</text>
</comment>